<evidence type="ECO:0000313" key="1">
    <source>
        <dbReference type="EMBL" id="ELP94923.1"/>
    </source>
</evidence>
<gene>
    <name evidence="1" type="ORF">EIN_250170</name>
</gene>
<proteinExistence type="predicted"/>
<evidence type="ECO:0000313" key="2">
    <source>
        <dbReference type="Proteomes" id="UP000014680"/>
    </source>
</evidence>
<keyword evidence="2" id="KW-1185">Reference proteome</keyword>
<dbReference type="RefSeq" id="XP_004261694.1">
    <property type="nucleotide sequence ID" value="XM_004261646.1"/>
</dbReference>
<dbReference type="InterPro" id="IPR053139">
    <property type="entry name" value="Surface_bspA-like"/>
</dbReference>
<dbReference type="InterPro" id="IPR032675">
    <property type="entry name" value="LRR_dom_sf"/>
</dbReference>
<reference evidence="1 2" key="1">
    <citation type="submission" date="2012-10" db="EMBL/GenBank/DDBJ databases">
        <authorList>
            <person name="Zafar N."/>
            <person name="Inman J."/>
            <person name="Hall N."/>
            <person name="Lorenzi H."/>
            <person name="Caler E."/>
        </authorList>
    </citation>
    <scope>NUCLEOTIDE SEQUENCE [LARGE SCALE GENOMIC DNA]</scope>
    <source>
        <strain evidence="1 2">IP1</strain>
    </source>
</reference>
<dbReference type="EMBL" id="KB206169">
    <property type="protein sequence ID" value="ELP94923.1"/>
    <property type="molecule type" value="Genomic_DNA"/>
</dbReference>
<dbReference type="VEuPathDB" id="AmoebaDB:EIN_250170"/>
<sequence>MSNKLEEFFMMNVVLYINSFKALRAFVTVNKKCKKVMERLQINPVIQENVHTNYYKVNVYQRYLSEHYTKDILKLFPNIKTLHIPSYRIQIQEEFSSQIKYIKVSNLSEREFTVTNDFILNKVEPFPICSTHFPFETLHFKNISKFQNFVIHSRETLDFFLRNIQKWDNLLGVTIVVPEIDEFTEDVEQIALKFLSDIDKNVDMFLELHNLERLRIFSSGKGQLKYFLPLSSAKGGLYLEKFLYLRNEELCDYENEIFRKIKTVFKVMLLGIKDFEKYNDLNVPASFNNVNKSINIEEREVEGVTKYVKMTNKHFDKIVITKSTTDDLNISQIDVRTVVLDLPRTIYFNVEIPQHLENFSLNRGERVQVLCSHETQIGISKELQFRYLSDVPFEQFFGLPEYFDAMFNRYKAMDEFERRMKTEAVFEIEKFNKLTTDEQDNFRVFVEQVKDLEVFMWKDSDYVVVEKQKFGVLPQLISNGVNFERICSCEIKDSIALFGIPFTITRMKIVEAPNSIIRLDSYNIEFLECENCLSTKVYLNTTVKSIDLLKCYGLRLECRKGVVTLTHFNSYCSWCTSGKNIVVDYLVEYSEHYEDEHYLPDNVVNGFNYIKGVRFREPARSYEQWAWTSPDLCGIPKIAANIFEDRLYYKEDVSVAMLYLKEIGDYCFQQSNFNYWVDMKFADSLTSLGIGAFYEAKGITSLTLPSGLKTLPYKVFYNVKSLRIIESPVNEIEIEDYALYGCDSLAKHPKFVPAQTASLCERYLVNFCQLKSIEVKNNIKALSLRNYANCTSLTKVILPNSVTFINDYAFIGCSNLRDISFSKSVVFGTHLCFANLPFLNEIRLPTTLTKIRNFMFKNCKSLSFIDIPTSIQKICDMSFHNCSSLTDLVIPASVTKFGVLCFKGCSSLTSLHCSSSFQAPQHILKYTNATFSFY</sequence>
<dbReference type="Gene3D" id="3.80.10.10">
    <property type="entry name" value="Ribonuclease Inhibitor"/>
    <property type="match status" value="3"/>
</dbReference>
<dbReference type="GeneID" id="14893920"/>
<dbReference type="Proteomes" id="UP000014680">
    <property type="component" value="Unassembled WGS sequence"/>
</dbReference>
<dbReference type="InterPro" id="IPR026906">
    <property type="entry name" value="LRR_5"/>
</dbReference>
<dbReference type="SUPFAM" id="SSF52058">
    <property type="entry name" value="L domain-like"/>
    <property type="match status" value="1"/>
</dbReference>
<dbReference type="AlphaFoldDB" id="A0A0A1UEK5"/>
<dbReference type="PANTHER" id="PTHR45661:SF3">
    <property type="entry name" value="IG-LIKE DOMAIN-CONTAINING PROTEIN"/>
    <property type="match status" value="1"/>
</dbReference>
<dbReference type="KEGG" id="eiv:EIN_250170"/>
<name>A0A0A1UEK5_ENTIV</name>
<dbReference type="OrthoDB" id="34643at2759"/>
<dbReference type="Pfam" id="PF13306">
    <property type="entry name" value="LRR_5"/>
    <property type="match status" value="2"/>
</dbReference>
<dbReference type="PANTHER" id="PTHR45661">
    <property type="entry name" value="SURFACE ANTIGEN"/>
    <property type="match status" value="1"/>
</dbReference>
<accession>A0A0A1UEK5</accession>
<protein>
    <recommendedName>
        <fullName evidence="3">Leucine rich repeat containing protein BspA family protein</fullName>
    </recommendedName>
</protein>
<organism evidence="1 2">
    <name type="scientific">Entamoeba invadens IP1</name>
    <dbReference type="NCBI Taxonomy" id="370355"/>
    <lineage>
        <taxon>Eukaryota</taxon>
        <taxon>Amoebozoa</taxon>
        <taxon>Evosea</taxon>
        <taxon>Archamoebae</taxon>
        <taxon>Mastigamoebida</taxon>
        <taxon>Entamoebidae</taxon>
        <taxon>Entamoeba</taxon>
    </lineage>
</organism>
<evidence type="ECO:0008006" key="3">
    <source>
        <dbReference type="Google" id="ProtNLM"/>
    </source>
</evidence>